<feature type="compositionally biased region" description="Low complexity" evidence="1">
    <location>
        <begin position="17"/>
        <end position="28"/>
    </location>
</feature>
<feature type="compositionally biased region" description="Basic and acidic residues" evidence="1">
    <location>
        <begin position="47"/>
        <end position="72"/>
    </location>
</feature>
<dbReference type="Proteomes" id="UP001292094">
    <property type="component" value="Unassembled WGS sequence"/>
</dbReference>
<comment type="caution">
    <text evidence="2">The sequence shown here is derived from an EMBL/GenBank/DDBJ whole genome shotgun (WGS) entry which is preliminary data.</text>
</comment>
<organism evidence="2 3">
    <name type="scientific">Petrolisthes manimaculis</name>
    <dbReference type="NCBI Taxonomy" id="1843537"/>
    <lineage>
        <taxon>Eukaryota</taxon>
        <taxon>Metazoa</taxon>
        <taxon>Ecdysozoa</taxon>
        <taxon>Arthropoda</taxon>
        <taxon>Crustacea</taxon>
        <taxon>Multicrustacea</taxon>
        <taxon>Malacostraca</taxon>
        <taxon>Eumalacostraca</taxon>
        <taxon>Eucarida</taxon>
        <taxon>Decapoda</taxon>
        <taxon>Pleocyemata</taxon>
        <taxon>Anomura</taxon>
        <taxon>Galatheoidea</taxon>
        <taxon>Porcellanidae</taxon>
        <taxon>Petrolisthes</taxon>
    </lineage>
</organism>
<protein>
    <submittedName>
        <fullName evidence="2">Uncharacterized protein</fullName>
    </submittedName>
</protein>
<name>A0AAE1TZT8_9EUCA</name>
<evidence type="ECO:0000313" key="3">
    <source>
        <dbReference type="Proteomes" id="UP001292094"/>
    </source>
</evidence>
<gene>
    <name evidence="2" type="ORF">Pmani_024690</name>
</gene>
<proteinExistence type="predicted"/>
<sequence length="205" mass="23849">MEEASSGRDRDHLGGVSSSASPQQSQSPTNVEEGEWLNSPGRKRKHESPNHSDKGQSWEDMRPAEERQHADPYDIQAGPVYVIRPHKELYHFQAQLPRGFDKILHGLGSEKRQSKKKEIGYAVLQDSLAYQKRCCDKLYDNLDQFKTLHERFWSKPNKAGEKYIKEYIRLVLRPRVAIKMEQFFRSYTVKEIPYVKQCIKDTVAL</sequence>
<dbReference type="AlphaFoldDB" id="A0AAE1TZT8"/>
<evidence type="ECO:0000256" key="1">
    <source>
        <dbReference type="SAM" id="MobiDB-lite"/>
    </source>
</evidence>
<evidence type="ECO:0000313" key="2">
    <source>
        <dbReference type="EMBL" id="KAK4303306.1"/>
    </source>
</evidence>
<feature type="region of interest" description="Disordered" evidence="1">
    <location>
        <begin position="1"/>
        <end position="73"/>
    </location>
</feature>
<keyword evidence="3" id="KW-1185">Reference proteome</keyword>
<feature type="compositionally biased region" description="Basic and acidic residues" evidence="1">
    <location>
        <begin position="1"/>
        <end position="13"/>
    </location>
</feature>
<dbReference type="EMBL" id="JAWZYT010002604">
    <property type="protein sequence ID" value="KAK4303306.1"/>
    <property type="molecule type" value="Genomic_DNA"/>
</dbReference>
<accession>A0AAE1TZT8</accession>
<reference evidence="2" key="1">
    <citation type="submission" date="2023-11" db="EMBL/GenBank/DDBJ databases">
        <title>Genome assemblies of two species of porcelain crab, Petrolisthes cinctipes and Petrolisthes manimaculis (Anomura: Porcellanidae).</title>
        <authorList>
            <person name="Angst P."/>
        </authorList>
    </citation>
    <scope>NUCLEOTIDE SEQUENCE</scope>
    <source>
        <strain evidence="2">PB745_02</strain>
        <tissue evidence="2">Gill</tissue>
    </source>
</reference>